<evidence type="ECO:0000256" key="14">
    <source>
        <dbReference type="ARBA" id="ARBA00042261"/>
    </source>
</evidence>
<evidence type="ECO:0000256" key="16">
    <source>
        <dbReference type="RuleBase" id="RU361169"/>
    </source>
</evidence>
<evidence type="ECO:0000313" key="19">
    <source>
        <dbReference type="Proteomes" id="UP000800036"/>
    </source>
</evidence>
<dbReference type="GO" id="GO:0005576">
    <property type="term" value="C:extracellular region"/>
    <property type="evidence" value="ECO:0007669"/>
    <property type="project" value="UniProtKB-SubCell"/>
</dbReference>
<evidence type="ECO:0000313" key="18">
    <source>
        <dbReference type="EMBL" id="KAF1970336.1"/>
    </source>
</evidence>
<keyword evidence="10" id="KW-0961">Cell wall biogenesis/degradation</keyword>
<evidence type="ECO:0000256" key="7">
    <source>
        <dbReference type="ARBA" id="ARBA00023157"/>
    </source>
</evidence>
<keyword evidence="6 16" id="KW-0378">Hydrolase</keyword>
<evidence type="ECO:0000256" key="17">
    <source>
        <dbReference type="SAM" id="SignalP"/>
    </source>
</evidence>
<evidence type="ECO:0000256" key="11">
    <source>
        <dbReference type="ARBA" id="ARBA00037312"/>
    </source>
</evidence>
<comment type="subcellular location">
    <subcellularLocation>
        <location evidence="1">Secreted</location>
    </subcellularLocation>
</comment>
<evidence type="ECO:0000256" key="2">
    <source>
        <dbReference type="ARBA" id="ARBA00008834"/>
    </source>
</evidence>
<keyword evidence="4 17" id="KW-0732">Signal</keyword>
<evidence type="ECO:0000256" key="9">
    <source>
        <dbReference type="ARBA" id="ARBA00023295"/>
    </source>
</evidence>
<comment type="function">
    <text evidence="11">Specific in hydrolyzing the terminal glycosidic bond of polygalacturonic acid and oligogalacturonates.</text>
</comment>
<dbReference type="EMBL" id="ML976701">
    <property type="protein sequence ID" value="KAF1970336.1"/>
    <property type="molecule type" value="Genomic_DNA"/>
</dbReference>
<dbReference type="InterPro" id="IPR011050">
    <property type="entry name" value="Pectin_lyase_fold/virulence"/>
</dbReference>
<sequence>MKLSLFLAYSLASYASASAVALESDIPLGASITLPRSTSLLPRLPWKQPRKDNWGNRVEKDRKKITIRASKHDHDDISADFLWALKKANHGGLVHLKKGHKYVIGRKLDLTFLKDVYVKLDGELKFTNDIEYWQKNNFYYDFQRSITFWVWGGKDIKIYGSGVLNGNGQAWWDGFQGAEILDPNNKFLRPILFLTDNATNVEVTGIHLKDSPVWTTFLVRTNNVAFDNVLIDAISTNASTTPKNSDGFDSYNVDGFTVTNTRVDVGDDCFSPKPNTTNVFVKNLWCNNTHGVSIGSIGQYAGVKDYVTNVWIENVTLLNGQNGARIKAWAGPTAGYGYIDNITYKDIHIENTDKPIVLDQCYFNINQTTCAAYPSKTNVTNVNFINISGTSSGKNGKVVADIQCSPGATCSGIRLKNINLTSPAGGPPQIVCDNVKGGIGIDCIPASQADD</sequence>
<keyword evidence="8" id="KW-0325">Glycoprotein</keyword>
<dbReference type="PANTHER" id="PTHR31736">
    <property type="match status" value="1"/>
</dbReference>
<accession>A0A6A5V5P9</accession>
<proteinExistence type="inferred from homology"/>
<evidence type="ECO:0000256" key="6">
    <source>
        <dbReference type="ARBA" id="ARBA00022801"/>
    </source>
</evidence>
<evidence type="ECO:0000256" key="4">
    <source>
        <dbReference type="ARBA" id="ARBA00022729"/>
    </source>
</evidence>
<evidence type="ECO:0000256" key="3">
    <source>
        <dbReference type="ARBA" id="ARBA00022525"/>
    </source>
</evidence>
<feature type="signal peptide" evidence="17">
    <location>
        <begin position="1"/>
        <end position="19"/>
    </location>
</feature>
<name>A0A6A5V5P9_9PLEO</name>
<dbReference type="SUPFAM" id="SSF51126">
    <property type="entry name" value="Pectin lyase-like"/>
    <property type="match status" value="1"/>
</dbReference>
<dbReference type="OrthoDB" id="187139at2759"/>
<comment type="similarity">
    <text evidence="2 16">Belongs to the glycosyl hydrolase 28 family.</text>
</comment>
<reference evidence="18" key="1">
    <citation type="journal article" date="2020" name="Stud. Mycol.">
        <title>101 Dothideomycetes genomes: a test case for predicting lifestyles and emergence of pathogens.</title>
        <authorList>
            <person name="Haridas S."/>
            <person name="Albert R."/>
            <person name="Binder M."/>
            <person name="Bloem J."/>
            <person name="Labutti K."/>
            <person name="Salamov A."/>
            <person name="Andreopoulos B."/>
            <person name="Baker S."/>
            <person name="Barry K."/>
            <person name="Bills G."/>
            <person name="Bluhm B."/>
            <person name="Cannon C."/>
            <person name="Castanera R."/>
            <person name="Culley D."/>
            <person name="Daum C."/>
            <person name="Ezra D."/>
            <person name="Gonzalez J."/>
            <person name="Henrissat B."/>
            <person name="Kuo A."/>
            <person name="Liang C."/>
            <person name="Lipzen A."/>
            <person name="Lutzoni F."/>
            <person name="Magnuson J."/>
            <person name="Mondo S."/>
            <person name="Nolan M."/>
            <person name="Ohm R."/>
            <person name="Pangilinan J."/>
            <person name="Park H.-J."/>
            <person name="Ramirez L."/>
            <person name="Alfaro M."/>
            <person name="Sun H."/>
            <person name="Tritt A."/>
            <person name="Yoshinaga Y."/>
            <person name="Zwiers L.-H."/>
            <person name="Turgeon B."/>
            <person name="Goodwin S."/>
            <person name="Spatafora J."/>
            <person name="Crous P."/>
            <person name="Grigoriev I."/>
        </authorList>
    </citation>
    <scope>NUCLEOTIDE SEQUENCE</scope>
    <source>
        <strain evidence="18">CBS 107.79</strain>
    </source>
</reference>
<keyword evidence="7" id="KW-1015">Disulfide bond</keyword>
<keyword evidence="3" id="KW-0964">Secreted</keyword>
<evidence type="ECO:0000256" key="13">
    <source>
        <dbReference type="ARBA" id="ARBA00041473"/>
    </source>
</evidence>
<dbReference type="InterPro" id="IPR000743">
    <property type="entry name" value="Glyco_hydro_28"/>
</dbReference>
<dbReference type="GO" id="GO:0047911">
    <property type="term" value="F:galacturan 1,4-alpha-galacturonidase activity"/>
    <property type="evidence" value="ECO:0007669"/>
    <property type="project" value="UniProtKB-EC"/>
</dbReference>
<dbReference type="AlphaFoldDB" id="A0A6A5V5P9"/>
<evidence type="ECO:0000256" key="15">
    <source>
        <dbReference type="ARBA" id="ARBA00048766"/>
    </source>
</evidence>
<feature type="chain" id="PRO_5025407246" description="galacturonan 1,4-alpha-galacturonidase" evidence="17">
    <location>
        <begin position="20"/>
        <end position="451"/>
    </location>
</feature>
<evidence type="ECO:0000256" key="12">
    <source>
        <dbReference type="ARBA" id="ARBA00038933"/>
    </source>
</evidence>
<gene>
    <name evidence="18" type="ORF">BU23DRAFT_649858</name>
</gene>
<dbReference type="InterPro" id="IPR012334">
    <property type="entry name" value="Pectin_lyas_fold"/>
</dbReference>
<evidence type="ECO:0000256" key="1">
    <source>
        <dbReference type="ARBA" id="ARBA00004613"/>
    </source>
</evidence>
<dbReference type="EC" id="3.2.1.67" evidence="12"/>
<protein>
    <recommendedName>
        <fullName evidence="12">galacturonan 1,4-alpha-galacturonidase</fullName>
        <ecNumber evidence="12">3.2.1.67</ecNumber>
    </recommendedName>
    <alternativeName>
        <fullName evidence="13">Galacturan 1,4-alpha-galacturonidase B</fullName>
    </alternativeName>
    <alternativeName>
        <fullName evidence="14">Poly(1,4-alpha-D-galacturonide)galacturonohydrolase B</fullName>
    </alternativeName>
</protein>
<keyword evidence="9 16" id="KW-0326">Glycosidase</keyword>
<organism evidence="18 19">
    <name type="scientific">Bimuria novae-zelandiae CBS 107.79</name>
    <dbReference type="NCBI Taxonomy" id="1447943"/>
    <lineage>
        <taxon>Eukaryota</taxon>
        <taxon>Fungi</taxon>
        <taxon>Dikarya</taxon>
        <taxon>Ascomycota</taxon>
        <taxon>Pezizomycotina</taxon>
        <taxon>Dothideomycetes</taxon>
        <taxon>Pleosporomycetidae</taxon>
        <taxon>Pleosporales</taxon>
        <taxon>Massarineae</taxon>
        <taxon>Didymosphaeriaceae</taxon>
        <taxon>Bimuria</taxon>
    </lineage>
</organism>
<dbReference type="GO" id="GO:0071555">
    <property type="term" value="P:cell wall organization"/>
    <property type="evidence" value="ECO:0007669"/>
    <property type="project" value="UniProtKB-KW"/>
</dbReference>
<evidence type="ECO:0000256" key="10">
    <source>
        <dbReference type="ARBA" id="ARBA00023316"/>
    </source>
</evidence>
<dbReference type="Proteomes" id="UP000800036">
    <property type="component" value="Unassembled WGS sequence"/>
</dbReference>
<dbReference type="SMART" id="SM00710">
    <property type="entry name" value="PbH1"/>
    <property type="match status" value="5"/>
</dbReference>
<dbReference type="PANTHER" id="PTHR31736:SF6">
    <property type="entry name" value="EXOPOLYGALACTURONASE B-RELATED"/>
    <property type="match status" value="1"/>
</dbReference>
<dbReference type="GO" id="GO:0045490">
    <property type="term" value="P:pectin catabolic process"/>
    <property type="evidence" value="ECO:0007669"/>
    <property type="project" value="UniProtKB-ARBA"/>
</dbReference>
<dbReference type="FunFam" id="2.160.20.10:FF:000040">
    <property type="entry name" value="Probable exopolygalacturonase B"/>
    <property type="match status" value="1"/>
</dbReference>
<keyword evidence="5" id="KW-0677">Repeat</keyword>
<dbReference type="Gene3D" id="2.160.20.10">
    <property type="entry name" value="Single-stranded right-handed beta-helix, Pectin lyase-like"/>
    <property type="match status" value="1"/>
</dbReference>
<dbReference type="GO" id="GO:0004650">
    <property type="term" value="F:polygalacturonase activity"/>
    <property type="evidence" value="ECO:0007669"/>
    <property type="project" value="InterPro"/>
</dbReference>
<comment type="catalytic activity">
    <reaction evidence="15">
        <text>[(1-&gt;4)-alpha-D-galacturonosyl](n) + H2O = alpha-D-galacturonate + [(1-&gt;4)-alpha-D-galacturonosyl](n-1)</text>
        <dbReference type="Rhea" id="RHEA:14117"/>
        <dbReference type="Rhea" id="RHEA-COMP:14570"/>
        <dbReference type="Rhea" id="RHEA-COMP:14572"/>
        <dbReference type="ChEBI" id="CHEBI:15377"/>
        <dbReference type="ChEBI" id="CHEBI:58658"/>
        <dbReference type="ChEBI" id="CHEBI:140523"/>
        <dbReference type="EC" id="3.2.1.67"/>
    </reaction>
</comment>
<keyword evidence="19" id="KW-1185">Reference proteome</keyword>
<dbReference type="InterPro" id="IPR006626">
    <property type="entry name" value="PbH1"/>
</dbReference>
<dbReference type="Pfam" id="PF00295">
    <property type="entry name" value="Glyco_hydro_28"/>
    <property type="match status" value="1"/>
</dbReference>
<evidence type="ECO:0000256" key="5">
    <source>
        <dbReference type="ARBA" id="ARBA00022737"/>
    </source>
</evidence>
<evidence type="ECO:0000256" key="8">
    <source>
        <dbReference type="ARBA" id="ARBA00023180"/>
    </source>
</evidence>